<dbReference type="PATRIC" id="fig|1396.535.peg.960"/>
<feature type="region of interest" description="Disordered" evidence="1">
    <location>
        <begin position="210"/>
        <end position="230"/>
    </location>
</feature>
<evidence type="ECO:0000313" key="3">
    <source>
        <dbReference type="Proteomes" id="UP000076482"/>
    </source>
</evidence>
<reference evidence="2 3" key="1">
    <citation type="submission" date="2015-09" db="EMBL/GenBank/DDBJ databases">
        <title>Bacillus cereus food isolates.</title>
        <authorList>
            <person name="Boekhorst J."/>
        </authorList>
    </citation>
    <scope>NUCLEOTIDE SEQUENCE [LARGE SCALE GENOMIC DNA]</scope>
    <source>
        <strain evidence="2 3">B4088</strain>
    </source>
</reference>
<evidence type="ECO:0000256" key="1">
    <source>
        <dbReference type="SAM" id="MobiDB-lite"/>
    </source>
</evidence>
<sequence>MKKRIVLILITSLLAACDSRHVVTEDQVKEINIKDYIPNTVGTTITINSYKPEDGKVGIKHIEKVTNIDSVDRRKRVSNEQCSYFDDKSIDPVCVNGGVEASEKVLMSKAGDMEINTEYLEWQTKSKDFKYWISGTKKKIATPVGNYKDCIEVTEEKIDSNTKFLHYYAKGIGKIQTYMIEGSKKTLVSELTKIEIPKIISTKKDSAYKSEENKNSEVVNESAQKEGTTKQPVTINEPYYNGKYGFEIEIPDDWEGHLSILTEQLGPDKIESYTLVYEFEKGLSSPIVTILKEKNEGDLTETINKNKEQGLYFLDQSPEFLFFFVTPMDPSVEFTKPENEQQLNKLIKIIAEEVPDVMQSFKLKKD</sequence>
<evidence type="ECO:0000313" key="2">
    <source>
        <dbReference type="EMBL" id="KZD71162.1"/>
    </source>
</evidence>
<evidence type="ECO:0008006" key="4">
    <source>
        <dbReference type="Google" id="ProtNLM"/>
    </source>
</evidence>
<accession>A0A162PCU0</accession>
<dbReference type="PROSITE" id="PS51257">
    <property type="entry name" value="PROKAR_LIPOPROTEIN"/>
    <property type="match status" value="1"/>
</dbReference>
<protein>
    <recommendedName>
        <fullName evidence="4">Lipoprotein</fullName>
    </recommendedName>
</protein>
<proteinExistence type="predicted"/>
<organism evidence="2 3">
    <name type="scientific">Bacillus cereus</name>
    <dbReference type="NCBI Taxonomy" id="1396"/>
    <lineage>
        <taxon>Bacteria</taxon>
        <taxon>Bacillati</taxon>
        <taxon>Bacillota</taxon>
        <taxon>Bacilli</taxon>
        <taxon>Bacillales</taxon>
        <taxon>Bacillaceae</taxon>
        <taxon>Bacillus</taxon>
        <taxon>Bacillus cereus group</taxon>
    </lineage>
</organism>
<name>A0A162PCU0_BACCE</name>
<dbReference type="EMBL" id="LJKE01000020">
    <property type="protein sequence ID" value="KZD71162.1"/>
    <property type="molecule type" value="Genomic_DNA"/>
</dbReference>
<gene>
    <name evidence="2" type="ORF">B4088_0892</name>
</gene>
<comment type="caution">
    <text evidence="2">The sequence shown here is derived from an EMBL/GenBank/DDBJ whole genome shotgun (WGS) entry which is preliminary data.</text>
</comment>
<dbReference type="Proteomes" id="UP000076482">
    <property type="component" value="Unassembled WGS sequence"/>
</dbReference>
<dbReference type="AlphaFoldDB" id="A0A162PCU0"/>
<dbReference type="RefSeq" id="WP_063260062.1">
    <property type="nucleotide sequence ID" value="NZ_LJKE01000020.1"/>
</dbReference>